<dbReference type="Proteomes" id="UP000242287">
    <property type="component" value="Unassembled WGS sequence"/>
</dbReference>
<proteinExistence type="predicted"/>
<gene>
    <name evidence="3" type="ORF">AMATHDRAFT_120795</name>
</gene>
<evidence type="ECO:0000256" key="1">
    <source>
        <dbReference type="SAM" id="MobiDB-lite"/>
    </source>
</evidence>
<keyword evidence="4" id="KW-1185">Reference proteome</keyword>
<feature type="non-terminal residue" evidence="3">
    <location>
        <position position="1"/>
    </location>
</feature>
<dbReference type="EMBL" id="KZ301974">
    <property type="protein sequence ID" value="PFH53410.1"/>
    <property type="molecule type" value="Genomic_DNA"/>
</dbReference>
<dbReference type="STRING" id="703135.A0A2A9NZC7"/>
<feature type="transmembrane region" description="Helical" evidence="2">
    <location>
        <begin position="123"/>
        <end position="142"/>
    </location>
</feature>
<organism evidence="3 4">
    <name type="scientific">Amanita thiersii Skay4041</name>
    <dbReference type="NCBI Taxonomy" id="703135"/>
    <lineage>
        <taxon>Eukaryota</taxon>
        <taxon>Fungi</taxon>
        <taxon>Dikarya</taxon>
        <taxon>Basidiomycota</taxon>
        <taxon>Agaricomycotina</taxon>
        <taxon>Agaricomycetes</taxon>
        <taxon>Agaricomycetidae</taxon>
        <taxon>Agaricales</taxon>
        <taxon>Pluteineae</taxon>
        <taxon>Amanitaceae</taxon>
        <taxon>Amanita</taxon>
    </lineage>
</organism>
<dbReference type="AlphaFoldDB" id="A0A2A9NZC7"/>
<feature type="transmembrane region" description="Helical" evidence="2">
    <location>
        <begin position="78"/>
        <end position="103"/>
    </location>
</feature>
<keyword evidence="2" id="KW-1133">Transmembrane helix</keyword>
<feature type="region of interest" description="Disordered" evidence="1">
    <location>
        <begin position="31"/>
        <end position="66"/>
    </location>
</feature>
<keyword evidence="2" id="KW-0472">Membrane</keyword>
<keyword evidence="2" id="KW-0812">Transmembrane</keyword>
<reference evidence="3 4" key="1">
    <citation type="submission" date="2014-02" db="EMBL/GenBank/DDBJ databases">
        <title>Transposable element dynamics among asymbiotic and ectomycorrhizal Amanita fungi.</title>
        <authorList>
            <consortium name="DOE Joint Genome Institute"/>
            <person name="Hess J."/>
            <person name="Skrede I."/>
            <person name="Wolfe B."/>
            <person name="LaButti K."/>
            <person name="Ohm R.A."/>
            <person name="Grigoriev I.V."/>
            <person name="Pringle A."/>
        </authorList>
    </citation>
    <scope>NUCLEOTIDE SEQUENCE [LARGE SCALE GENOMIC DNA]</scope>
    <source>
        <strain evidence="3 4">SKay4041</strain>
    </source>
</reference>
<sequence>RPEAGPLPQKRGEIGYIEGVHDRVDTEEREVALQLPARHPADRDSTNPPQPNNDNHSPTPQPPRAQIKSKKCILKVAGLRLTTLSICVLQFLLFSGTIAGWIISSRQLARKTAGMVTIGGPAFTVFLHVAFTLFIILQCVFIERTIYRLRAQRYAYLHPGEILPSNRLPRLPAPVIAFAPWNRPPLPTYAAALAQSGVGTGDVEDHLIAGPPPPAYGNTRGSRLLLAGFLRESLRAQRPVSEHSEVDLQGERPMTYSEIEGGLHRHEGVADGAQSEADRTRRLQETLAQLERSASRS</sequence>
<evidence type="ECO:0000313" key="4">
    <source>
        <dbReference type="Proteomes" id="UP000242287"/>
    </source>
</evidence>
<feature type="region of interest" description="Disordered" evidence="1">
    <location>
        <begin position="258"/>
        <end position="281"/>
    </location>
</feature>
<name>A0A2A9NZC7_9AGAR</name>
<evidence type="ECO:0000313" key="3">
    <source>
        <dbReference type="EMBL" id="PFH53410.1"/>
    </source>
</evidence>
<protein>
    <submittedName>
        <fullName evidence="3">Uncharacterized protein</fullName>
    </submittedName>
</protein>
<feature type="non-terminal residue" evidence="3">
    <location>
        <position position="297"/>
    </location>
</feature>
<evidence type="ECO:0000256" key="2">
    <source>
        <dbReference type="SAM" id="Phobius"/>
    </source>
</evidence>
<accession>A0A2A9NZC7</accession>
<dbReference type="OrthoDB" id="2596855at2759"/>